<keyword evidence="2" id="KW-0813">Transport</keyword>
<dbReference type="GO" id="GO:0005249">
    <property type="term" value="F:voltage-gated potassium channel activity"/>
    <property type="evidence" value="ECO:0007669"/>
    <property type="project" value="InterPro"/>
</dbReference>
<keyword evidence="6" id="KW-0407">Ion channel</keyword>
<dbReference type="PANTHER" id="PTHR10217">
    <property type="entry name" value="VOLTAGE AND LIGAND GATED POTASSIUM CHANNEL"/>
    <property type="match status" value="1"/>
</dbReference>
<reference evidence="13" key="1">
    <citation type="submission" date="2021-02" db="EMBL/GenBank/DDBJ databases">
        <authorList>
            <person name="Dougan E. K."/>
            <person name="Rhodes N."/>
            <person name="Thang M."/>
            <person name="Chan C."/>
        </authorList>
    </citation>
    <scope>NUCLEOTIDE SEQUENCE</scope>
</reference>
<evidence type="ECO:0000313" key="13">
    <source>
        <dbReference type="EMBL" id="CAE7550490.1"/>
    </source>
</evidence>
<dbReference type="GO" id="GO:0034702">
    <property type="term" value="C:monoatomic ion channel complex"/>
    <property type="evidence" value="ECO:0007669"/>
    <property type="project" value="UniProtKB-KW"/>
</dbReference>
<evidence type="ECO:0000256" key="4">
    <source>
        <dbReference type="ARBA" id="ARBA00022692"/>
    </source>
</evidence>
<keyword evidence="7" id="KW-0630">Potassium</keyword>
<keyword evidence="5" id="KW-0631">Potassium channel</keyword>
<evidence type="ECO:0000256" key="2">
    <source>
        <dbReference type="ARBA" id="ARBA00022448"/>
    </source>
</evidence>
<comment type="caution">
    <text evidence="13">The sequence shown here is derived from an EMBL/GenBank/DDBJ whole genome shotgun (WGS) entry which is preliminary data.</text>
</comment>
<feature type="transmembrane region" description="Helical" evidence="11">
    <location>
        <begin position="264"/>
        <end position="286"/>
    </location>
</feature>
<evidence type="ECO:0000256" key="9">
    <source>
        <dbReference type="ARBA" id="ARBA00023065"/>
    </source>
</evidence>
<dbReference type="Pfam" id="PF00520">
    <property type="entry name" value="Ion_trans"/>
    <property type="match status" value="1"/>
</dbReference>
<keyword evidence="4 11" id="KW-0812">Transmembrane</keyword>
<dbReference type="EMBL" id="CAJNIZ010034125">
    <property type="protein sequence ID" value="CAE7550490.1"/>
    <property type="molecule type" value="Genomic_DNA"/>
</dbReference>
<name>A0A812TZQ6_SYMPI</name>
<dbReference type="SUPFAM" id="SSF81324">
    <property type="entry name" value="Voltage-gated potassium channels"/>
    <property type="match status" value="1"/>
</dbReference>
<dbReference type="AlphaFoldDB" id="A0A812TZQ6"/>
<dbReference type="OrthoDB" id="433888at2759"/>
<keyword evidence="6" id="KW-0851">Voltage-gated channel</keyword>
<evidence type="ECO:0000313" key="14">
    <source>
        <dbReference type="Proteomes" id="UP000649617"/>
    </source>
</evidence>
<dbReference type="PANTHER" id="PTHR10217:SF435">
    <property type="entry name" value="POTASSIUM VOLTAGE-GATED CHANNEL PROTEIN EAG"/>
    <property type="match status" value="1"/>
</dbReference>
<evidence type="ECO:0000256" key="10">
    <source>
        <dbReference type="ARBA" id="ARBA00023136"/>
    </source>
</evidence>
<evidence type="ECO:0000256" key="11">
    <source>
        <dbReference type="SAM" id="Phobius"/>
    </source>
</evidence>
<feature type="transmembrane region" description="Helical" evidence="11">
    <location>
        <begin position="146"/>
        <end position="167"/>
    </location>
</feature>
<comment type="subcellular location">
    <subcellularLocation>
        <location evidence="1">Membrane</location>
        <topology evidence="1">Multi-pass membrane protein</topology>
    </subcellularLocation>
</comment>
<feature type="transmembrane region" description="Helical" evidence="11">
    <location>
        <begin position="313"/>
        <end position="332"/>
    </location>
</feature>
<evidence type="ECO:0000256" key="8">
    <source>
        <dbReference type="ARBA" id="ARBA00022989"/>
    </source>
</evidence>
<dbReference type="GO" id="GO:0042391">
    <property type="term" value="P:regulation of membrane potential"/>
    <property type="evidence" value="ECO:0007669"/>
    <property type="project" value="TreeGrafter"/>
</dbReference>
<dbReference type="InterPro" id="IPR005821">
    <property type="entry name" value="Ion_trans_dom"/>
</dbReference>
<protein>
    <submittedName>
        <fullName evidence="13">KCNH6 protein</fullName>
    </submittedName>
</protein>
<evidence type="ECO:0000256" key="6">
    <source>
        <dbReference type="ARBA" id="ARBA00022882"/>
    </source>
</evidence>
<keyword evidence="8 11" id="KW-1133">Transmembrane helix</keyword>
<feature type="domain" description="Cyclic nucleotide-binding" evidence="12">
    <location>
        <begin position="514"/>
        <end position="554"/>
    </location>
</feature>
<keyword evidence="10 11" id="KW-0472">Membrane</keyword>
<keyword evidence="9" id="KW-0406">Ion transport</keyword>
<gene>
    <name evidence="13" type="primary">KCNH6</name>
    <name evidence="13" type="ORF">SPIL2461_LOCUS14628</name>
</gene>
<feature type="transmembrane region" description="Helical" evidence="11">
    <location>
        <begin position="344"/>
        <end position="362"/>
    </location>
</feature>
<dbReference type="PRINTS" id="PR01463">
    <property type="entry name" value="EAGCHANLFMLY"/>
</dbReference>
<dbReference type="GO" id="GO:0005886">
    <property type="term" value="C:plasma membrane"/>
    <property type="evidence" value="ECO:0007669"/>
    <property type="project" value="TreeGrafter"/>
</dbReference>
<dbReference type="PROSITE" id="PS50042">
    <property type="entry name" value="CNMP_BINDING_3"/>
    <property type="match status" value="1"/>
</dbReference>
<accession>A0A812TZQ6</accession>
<keyword evidence="3" id="KW-0633">Potassium transport</keyword>
<evidence type="ECO:0000256" key="5">
    <source>
        <dbReference type="ARBA" id="ARBA00022826"/>
    </source>
</evidence>
<sequence length="641" mass="71884">MLPAQWVPATARRMKSMSVALGNAGAKIAGHAEPQGDMSQDSLMSTVSELSALRQEVACQGPRSPSPSLPLPGKAVTRLIEEGGIKFTVLRAQEDTIQTVQKPWYIINPDRSRLASIWQIIMGIALLFVALVSPVQVALLKPKLDFLFVLGLVVDVLFFVDFVLQFFTAYPKTTPHGVVLEVRLSSICCRYMKTFLLVDLATMIPFDLLAVTMQVSEFEDLMGLKVIRSLRLMKLMRLMKTSKILQDLEAPVSIPYQKIALVKFMFILLFICHWLACGWAVTLSAVDAYYPRWIDEIQEADAAYGIITTDSPFRIYIAAFYFCSYTITSVGYGDISPQNILERGVCCGILLTAGLSWAYIIGEVGTIVADMTVEGQEFRKTMHHLNKMMRDQRLPRSLQNRVRRYFLQNRSQSLFVARQTLMRRMSPQLQAEVSVMTNMMWLKKVSFFKSFLAFIEMQSRLGEHTAPFEACVADVARCLNLAAFAQQETFHNVQVLYILSKGLVALNSRIGGLGEVWGEDFVLSDTSLIRPVAGYALTYVELLSLAREDFMQVIQRRRITCPELFRLVRRYCVRVAVYRGILAEARRRQIAALNEGLAQQGQSPDARVALPGKVQGMRPPKAKLALLGSLSSLSLPGMIES</sequence>
<dbReference type="SUPFAM" id="SSF51206">
    <property type="entry name" value="cAMP-binding domain-like"/>
    <property type="match status" value="1"/>
</dbReference>
<dbReference type="Gene3D" id="1.10.287.70">
    <property type="match status" value="1"/>
</dbReference>
<organism evidence="13 14">
    <name type="scientific">Symbiodinium pilosum</name>
    <name type="common">Dinoflagellate</name>
    <dbReference type="NCBI Taxonomy" id="2952"/>
    <lineage>
        <taxon>Eukaryota</taxon>
        <taxon>Sar</taxon>
        <taxon>Alveolata</taxon>
        <taxon>Dinophyceae</taxon>
        <taxon>Suessiales</taxon>
        <taxon>Symbiodiniaceae</taxon>
        <taxon>Symbiodinium</taxon>
    </lineage>
</organism>
<keyword evidence="14" id="KW-1185">Reference proteome</keyword>
<feature type="transmembrane region" description="Helical" evidence="11">
    <location>
        <begin position="117"/>
        <end position="140"/>
    </location>
</feature>
<evidence type="ECO:0000256" key="7">
    <source>
        <dbReference type="ARBA" id="ARBA00022958"/>
    </source>
</evidence>
<dbReference type="InterPro" id="IPR000595">
    <property type="entry name" value="cNMP-bd_dom"/>
</dbReference>
<evidence type="ECO:0000256" key="3">
    <source>
        <dbReference type="ARBA" id="ARBA00022538"/>
    </source>
</evidence>
<dbReference type="InterPro" id="IPR003938">
    <property type="entry name" value="K_chnl_volt-dep_EAG/ELK/ERG"/>
</dbReference>
<dbReference type="InterPro" id="IPR018490">
    <property type="entry name" value="cNMP-bd_dom_sf"/>
</dbReference>
<dbReference type="Proteomes" id="UP000649617">
    <property type="component" value="Unassembled WGS sequence"/>
</dbReference>
<evidence type="ECO:0000256" key="1">
    <source>
        <dbReference type="ARBA" id="ARBA00004141"/>
    </source>
</evidence>
<proteinExistence type="predicted"/>
<dbReference type="Gene3D" id="1.10.287.630">
    <property type="entry name" value="Helix hairpin bin"/>
    <property type="match status" value="1"/>
</dbReference>
<evidence type="ECO:0000259" key="12">
    <source>
        <dbReference type="PROSITE" id="PS50042"/>
    </source>
</evidence>
<dbReference type="InterPro" id="IPR050818">
    <property type="entry name" value="KCNH_animal-type"/>
</dbReference>